<feature type="domain" description="YlxR" evidence="2">
    <location>
        <begin position="27"/>
        <end position="98"/>
    </location>
</feature>
<dbReference type="Gene3D" id="3.30.1230.10">
    <property type="entry name" value="YlxR-like"/>
    <property type="match status" value="1"/>
</dbReference>
<dbReference type="PANTHER" id="PTHR34215:SF1">
    <property type="entry name" value="YLXR DOMAIN-CONTAINING PROTEIN"/>
    <property type="match status" value="1"/>
</dbReference>
<evidence type="ECO:0000259" key="2">
    <source>
        <dbReference type="Pfam" id="PF04296"/>
    </source>
</evidence>
<protein>
    <submittedName>
        <fullName evidence="3">YlxR family protein</fullName>
    </submittedName>
</protein>
<dbReference type="InterPro" id="IPR037465">
    <property type="entry name" value="YlxR"/>
</dbReference>
<feature type="compositionally biased region" description="Basic and acidic residues" evidence="1">
    <location>
        <begin position="121"/>
        <end position="133"/>
    </location>
</feature>
<evidence type="ECO:0000313" key="3">
    <source>
        <dbReference type="EMBL" id="QXQ15873.1"/>
    </source>
</evidence>
<dbReference type="Proteomes" id="UP000887023">
    <property type="component" value="Chromosome"/>
</dbReference>
<dbReference type="InterPro" id="IPR007393">
    <property type="entry name" value="YlxR_dom"/>
</dbReference>
<keyword evidence="4" id="KW-1185">Reference proteome</keyword>
<name>A0ABX8SD78_9ACTN</name>
<dbReference type="PANTHER" id="PTHR34215">
    <property type="entry name" value="BLL0784 PROTEIN"/>
    <property type="match status" value="1"/>
</dbReference>
<gene>
    <name evidence="3" type="ORF">KV203_11825</name>
</gene>
<organism evidence="3 4">
    <name type="scientific">Skermania pinensis</name>
    <dbReference type="NCBI Taxonomy" id="39122"/>
    <lineage>
        <taxon>Bacteria</taxon>
        <taxon>Bacillati</taxon>
        <taxon>Actinomycetota</taxon>
        <taxon>Actinomycetes</taxon>
        <taxon>Mycobacteriales</taxon>
        <taxon>Gordoniaceae</taxon>
        <taxon>Skermania</taxon>
    </lineage>
</organism>
<proteinExistence type="predicted"/>
<accession>A0ABX8SD78</accession>
<dbReference type="Pfam" id="PF04296">
    <property type="entry name" value="YlxR"/>
    <property type="match status" value="1"/>
</dbReference>
<evidence type="ECO:0000313" key="4">
    <source>
        <dbReference type="Proteomes" id="UP000887023"/>
    </source>
</evidence>
<dbReference type="SUPFAM" id="SSF64376">
    <property type="entry name" value="YlxR-like"/>
    <property type="match status" value="1"/>
</dbReference>
<dbReference type="EMBL" id="CP079105">
    <property type="protein sequence ID" value="QXQ15873.1"/>
    <property type="molecule type" value="Genomic_DNA"/>
</dbReference>
<evidence type="ECO:0000256" key="1">
    <source>
        <dbReference type="SAM" id="MobiDB-lite"/>
    </source>
</evidence>
<sequence length="133" mass="14639">MHTCAPDSGTVGDGRREPPISGTYPIRMCIGCRQRAQAVDLLRVVARNVGPAGFAVVRDPERRLPGRGAWLHLDRSCLSTAERRRAFGRALRVAGVPDTAALREFLHSLERQESGPAGADPVRHESRDRHEHS</sequence>
<dbReference type="InterPro" id="IPR035931">
    <property type="entry name" value="YlxR-like_sf"/>
</dbReference>
<reference evidence="3" key="1">
    <citation type="submission" date="2021-07" db="EMBL/GenBank/DDBJ databases">
        <title>Candidatus Kaistella beijingensis sp. nov. isolated from a municipal wastewater treatment plant is involved in sludge foaming.</title>
        <authorList>
            <person name="Song Y."/>
            <person name="Liu S.-J."/>
        </authorList>
    </citation>
    <scope>NUCLEOTIDE SEQUENCE</scope>
    <source>
        <strain evidence="3">DSM 43998</strain>
    </source>
</reference>
<feature type="region of interest" description="Disordered" evidence="1">
    <location>
        <begin position="109"/>
        <end position="133"/>
    </location>
</feature>